<dbReference type="Gene3D" id="1.10.1520.10">
    <property type="entry name" value="Ribonuclease III domain"/>
    <property type="match status" value="1"/>
</dbReference>
<dbReference type="SMART" id="SM00358">
    <property type="entry name" value="DSRM"/>
    <property type="match status" value="1"/>
</dbReference>
<dbReference type="HOGENOM" id="CLU_056047_1_0_1"/>
<evidence type="ECO:0008006" key="7">
    <source>
        <dbReference type="Google" id="ProtNLM"/>
    </source>
</evidence>
<dbReference type="OrthoDB" id="3353871at2759"/>
<dbReference type="GO" id="GO:0006396">
    <property type="term" value="P:RNA processing"/>
    <property type="evidence" value="ECO:0007669"/>
    <property type="project" value="InterPro"/>
</dbReference>
<proteinExistence type="predicted"/>
<dbReference type="STRING" id="686832.A0A0C2Z231"/>
<reference evidence="6" key="2">
    <citation type="submission" date="2015-01" db="EMBL/GenBank/DDBJ databases">
        <title>Evolutionary Origins and Diversification of the Mycorrhizal Mutualists.</title>
        <authorList>
            <consortium name="DOE Joint Genome Institute"/>
            <consortium name="Mycorrhizal Genomics Consortium"/>
            <person name="Kohler A."/>
            <person name="Kuo A."/>
            <person name="Nagy L.G."/>
            <person name="Floudas D."/>
            <person name="Copeland A."/>
            <person name="Barry K.W."/>
            <person name="Cichocki N."/>
            <person name="Veneault-Fourrey C."/>
            <person name="LaButti K."/>
            <person name="Lindquist E.A."/>
            <person name="Lipzen A."/>
            <person name="Lundell T."/>
            <person name="Morin E."/>
            <person name="Murat C."/>
            <person name="Riley R."/>
            <person name="Ohm R."/>
            <person name="Sun H."/>
            <person name="Tunlid A."/>
            <person name="Henrissat B."/>
            <person name="Grigoriev I.V."/>
            <person name="Hibbett D.S."/>
            <person name="Martin F."/>
        </authorList>
    </citation>
    <scope>NUCLEOTIDE SEQUENCE [LARGE SCALE GENOMIC DNA]</scope>
    <source>
        <strain evidence="6">h7</strain>
    </source>
</reference>
<dbReference type="AlphaFoldDB" id="A0A0C2Z231"/>
<dbReference type="InterPro" id="IPR036389">
    <property type="entry name" value="RNase_III_sf"/>
</dbReference>
<dbReference type="SUPFAM" id="SSF69065">
    <property type="entry name" value="RNase III domain-like"/>
    <property type="match status" value="1"/>
</dbReference>
<keyword evidence="1 2" id="KW-0694">RNA-binding</keyword>
<dbReference type="CDD" id="cd10845">
    <property type="entry name" value="DSRM_RNAse_III_family"/>
    <property type="match status" value="1"/>
</dbReference>
<dbReference type="GO" id="GO:0003723">
    <property type="term" value="F:RNA binding"/>
    <property type="evidence" value="ECO:0007669"/>
    <property type="project" value="UniProtKB-UniRule"/>
</dbReference>
<dbReference type="CDD" id="cd00593">
    <property type="entry name" value="RIBOc"/>
    <property type="match status" value="1"/>
</dbReference>
<name>A0A0C2Z231_HEBCY</name>
<reference evidence="5 6" key="1">
    <citation type="submission" date="2014-04" db="EMBL/GenBank/DDBJ databases">
        <authorList>
            <consortium name="DOE Joint Genome Institute"/>
            <person name="Kuo A."/>
            <person name="Gay G."/>
            <person name="Dore J."/>
            <person name="Kohler A."/>
            <person name="Nagy L.G."/>
            <person name="Floudas D."/>
            <person name="Copeland A."/>
            <person name="Barry K.W."/>
            <person name="Cichocki N."/>
            <person name="Veneault-Fourrey C."/>
            <person name="LaButti K."/>
            <person name="Lindquist E.A."/>
            <person name="Lipzen A."/>
            <person name="Lundell T."/>
            <person name="Morin E."/>
            <person name="Murat C."/>
            <person name="Sun H."/>
            <person name="Tunlid A."/>
            <person name="Henrissat B."/>
            <person name="Grigoriev I.V."/>
            <person name="Hibbett D.S."/>
            <person name="Martin F."/>
            <person name="Nordberg H.P."/>
            <person name="Cantor M.N."/>
            <person name="Hua S.X."/>
        </authorList>
    </citation>
    <scope>NUCLEOTIDE SEQUENCE [LARGE SCALE GENOMIC DNA]</scope>
    <source>
        <strain evidence="6">h7</strain>
    </source>
</reference>
<dbReference type="PROSITE" id="PS50137">
    <property type="entry name" value="DS_RBD"/>
    <property type="match status" value="1"/>
</dbReference>
<dbReference type="InterPro" id="IPR014720">
    <property type="entry name" value="dsRBD_dom"/>
</dbReference>
<gene>
    <name evidence="5" type="ORF">M413DRAFT_440728</name>
</gene>
<protein>
    <recommendedName>
        <fullName evidence="7">DRBM domain-containing protein</fullName>
    </recommendedName>
</protein>
<evidence type="ECO:0000259" key="3">
    <source>
        <dbReference type="PROSITE" id="PS50137"/>
    </source>
</evidence>
<dbReference type="GO" id="GO:0004525">
    <property type="term" value="F:ribonuclease III activity"/>
    <property type="evidence" value="ECO:0007669"/>
    <property type="project" value="InterPro"/>
</dbReference>
<dbReference type="SUPFAM" id="SSF54768">
    <property type="entry name" value="dsRNA-binding domain-like"/>
    <property type="match status" value="1"/>
</dbReference>
<evidence type="ECO:0000313" key="6">
    <source>
        <dbReference type="Proteomes" id="UP000053424"/>
    </source>
</evidence>
<dbReference type="Gene3D" id="3.30.160.20">
    <property type="match status" value="1"/>
</dbReference>
<dbReference type="InterPro" id="IPR000999">
    <property type="entry name" value="RNase_III_dom"/>
</dbReference>
<sequence>MSTLPPLPKIDRDGDGPDLMLDVYTHSSLRGARSTVMNDTYGDTLRLEQLGAKVLDLAVTVHLYNERPTLNTAEEIRTRSIELTSFPIIDAWLNSYGLKAKLRIAPSERDAVLNDPLEMIKFFHIYVGAAYICNNQEVVQNWISRLIDPNAVIMTSLPSAPIGPQGPPANTLSFITVALVNQTASQKGIQITFLATSEGQAHQPIWTVRCCMDGEEKGIGIGKSQKIAKEEAARQAFVAMGWGS</sequence>
<dbReference type="EMBL" id="KN831770">
    <property type="protein sequence ID" value="KIM47267.1"/>
    <property type="molecule type" value="Genomic_DNA"/>
</dbReference>
<evidence type="ECO:0000256" key="1">
    <source>
        <dbReference type="ARBA" id="ARBA00022884"/>
    </source>
</evidence>
<accession>A0A0C2Z231</accession>
<dbReference type="Pfam" id="PF00035">
    <property type="entry name" value="dsrm"/>
    <property type="match status" value="1"/>
</dbReference>
<feature type="domain" description="RNase III" evidence="4">
    <location>
        <begin position="18"/>
        <end position="80"/>
    </location>
</feature>
<feature type="domain" description="DRBM" evidence="3">
    <location>
        <begin position="175"/>
        <end position="242"/>
    </location>
</feature>
<organism evidence="5 6">
    <name type="scientific">Hebeloma cylindrosporum</name>
    <dbReference type="NCBI Taxonomy" id="76867"/>
    <lineage>
        <taxon>Eukaryota</taxon>
        <taxon>Fungi</taxon>
        <taxon>Dikarya</taxon>
        <taxon>Basidiomycota</taxon>
        <taxon>Agaricomycotina</taxon>
        <taxon>Agaricomycetes</taxon>
        <taxon>Agaricomycetidae</taxon>
        <taxon>Agaricales</taxon>
        <taxon>Agaricineae</taxon>
        <taxon>Hymenogastraceae</taxon>
        <taxon>Hebeloma</taxon>
    </lineage>
</organism>
<evidence type="ECO:0000256" key="2">
    <source>
        <dbReference type="PROSITE-ProRule" id="PRU00266"/>
    </source>
</evidence>
<dbReference type="Proteomes" id="UP000053424">
    <property type="component" value="Unassembled WGS sequence"/>
</dbReference>
<evidence type="ECO:0000313" key="5">
    <source>
        <dbReference type="EMBL" id="KIM47267.1"/>
    </source>
</evidence>
<dbReference type="PROSITE" id="PS50142">
    <property type="entry name" value="RNASE_3_2"/>
    <property type="match status" value="1"/>
</dbReference>
<keyword evidence="6" id="KW-1185">Reference proteome</keyword>
<evidence type="ECO:0000259" key="4">
    <source>
        <dbReference type="PROSITE" id="PS50142"/>
    </source>
</evidence>